<feature type="region of interest" description="Disordered" evidence="1">
    <location>
        <begin position="86"/>
        <end position="162"/>
    </location>
</feature>
<dbReference type="Pfam" id="PF05551">
    <property type="entry name" value="zf-His_Me_endon"/>
    <property type="match status" value="1"/>
</dbReference>
<gene>
    <name evidence="3" type="ORF">GLAREA_12183</name>
</gene>
<dbReference type="STRING" id="1116229.S3DJ85"/>
<dbReference type="InterPro" id="IPR008704">
    <property type="entry name" value="Endonuclease_Zinc-binding_loop"/>
</dbReference>
<dbReference type="GeneID" id="19471224"/>
<dbReference type="InterPro" id="IPR044930">
    <property type="entry name" value="Homing_endonuclease_His-Me"/>
</dbReference>
<sequence>MSKRQMDGWVNKKWHASHLCGNWSCVNAKHIYVEEGRVNAGRNACFMHRDECRHDPRCLKELKRELDVFGRVVGGGDEWDVEVAKIGNSMEASEGERNGDGDGEEDDRMEWDDWNGSGFFEDGYGEEGEVVGGGNVSEGDEGQALMGDGGDAHDDGCGVNDE</sequence>
<dbReference type="EMBL" id="KE145360">
    <property type="protein sequence ID" value="EPE32101.1"/>
    <property type="molecule type" value="Genomic_DNA"/>
</dbReference>
<dbReference type="Proteomes" id="UP000016922">
    <property type="component" value="Unassembled WGS sequence"/>
</dbReference>
<keyword evidence="3" id="KW-0255">Endonuclease</keyword>
<evidence type="ECO:0000313" key="3">
    <source>
        <dbReference type="EMBL" id="EPE32101.1"/>
    </source>
</evidence>
<dbReference type="SUPFAM" id="SSF54060">
    <property type="entry name" value="His-Me finger endonucleases"/>
    <property type="match status" value="1"/>
</dbReference>
<name>S3DJ85_GLAL2</name>
<keyword evidence="3" id="KW-0540">Nuclease</keyword>
<dbReference type="HOGENOM" id="CLU_1635561_0_0_1"/>
<organism evidence="3 4">
    <name type="scientific">Glarea lozoyensis (strain ATCC 20868 / MF5171)</name>
    <dbReference type="NCBI Taxonomy" id="1116229"/>
    <lineage>
        <taxon>Eukaryota</taxon>
        <taxon>Fungi</taxon>
        <taxon>Dikarya</taxon>
        <taxon>Ascomycota</taxon>
        <taxon>Pezizomycotina</taxon>
        <taxon>Leotiomycetes</taxon>
        <taxon>Helotiales</taxon>
        <taxon>Helotiaceae</taxon>
        <taxon>Glarea</taxon>
    </lineage>
</organism>
<dbReference type="AlphaFoldDB" id="S3DJ85"/>
<keyword evidence="4" id="KW-1185">Reference proteome</keyword>
<accession>S3DJ85</accession>
<dbReference type="GO" id="GO:0004519">
    <property type="term" value="F:endonuclease activity"/>
    <property type="evidence" value="ECO:0007669"/>
    <property type="project" value="UniProtKB-KW"/>
</dbReference>
<dbReference type="OrthoDB" id="5386048at2759"/>
<evidence type="ECO:0000313" key="4">
    <source>
        <dbReference type="Proteomes" id="UP000016922"/>
    </source>
</evidence>
<feature type="domain" description="Zinc-binding loop region of homing endonuclease" evidence="2">
    <location>
        <begin position="13"/>
        <end position="64"/>
    </location>
</feature>
<dbReference type="RefSeq" id="XP_008081156.1">
    <property type="nucleotide sequence ID" value="XM_008082965.1"/>
</dbReference>
<feature type="compositionally biased region" description="Acidic residues" evidence="1">
    <location>
        <begin position="101"/>
        <end position="113"/>
    </location>
</feature>
<proteinExistence type="predicted"/>
<keyword evidence="3" id="KW-0378">Hydrolase</keyword>
<evidence type="ECO:0000256" key="1">
    <source>
        <dbReference type="SAM" id="MobiDB-lite"/>
    </source>
</evidence>
<evidence type="ECO:0000259" key="2">
    <source>
        <dbReference type="Pfam" id="PF05551"/>
    </source>
</evidence>
<protein>
    <submittedName>
        <fullName evidence="3">His-Me finger endonuclease</fullName>
    </submittedName>
</protein>
<reference evidence="3 4" key="1">
    <citation type="journal article" date="2013" name="BMC Genomics">
        <title>Genomics-driven discovery of the pneumocandin biosynthetic gene cluster in the fungus Glarea lozoyensis.</title>
        <authorList>
            <person name="Chen L."/>
            <person name="Yue Q."/>
            <person name="Zhang X."/>
            <person name="Xiang M."/>
            <person name="Wang C."/>
            <person name="Li S."/>
            <person name="Che Y."/>
            <person name="Ortiz-Lopez F.J."/>
            <person name="Bills G.F."/>
            <person name="Liu X."/>
            <person name="An Z."/>
        </authorList>
    </citation>
    <scope>NUCLEOTIDE SEQUENCE [LARGE SCALE GENOMIC DNA]</scope>
    <source>
        <strain evidence="4">ATCC 20868 / MF5171</strain>
    </source>
</reference>
<dbReference type="KEGG" id="glz:GLAREA_12183"/>
<dbReference type="Gene3D" id="3.90.75.10">
    <property type="entry name" value="Homing Intron 3 (I-ppo) Encoded Endonuclease, Chain A"/>
    <property type="match status" value="1"/>
</dbReference>
<dbReference type="InterPro" id="IPR044925">
    <property type="entry name" value="His-Me_finger_sf"/>
</dbReference>